<dbReference type="GO" id="GO:0005576">
    <property type="term" value="C:extracellular region"/>
    <property type="evidence" value="ECO:0007669"/>
    <property type="project" value="UniProtKB-SubCell"/>
</dbReference>
<dbReference type="CDD" id="cd00041">
    <property type="entry name" value="CUB"/>
    <property type="match status" value="1"/>
</dbReference>
<evidence type="ECO:0000256" key="6">
    <source>
        <dbReference type="ARBA" id="ARBA00022729"/>
    </source>
</evidence>
<dbReference type="Gene3D" id="2.60.120.290">
    <property type="entry name" value="Spermadhesin, CUB domain"/>
    <property type="match status" value="1"/>
</dbReference>
<keyword evidence="10 13" id="KW-1015">Disulfide bond</keyword>
<feature type="binding site" evidence="13">
    <location>
        <position position="224"/>
    </location>
    <ligand>
        <name>Zn(2+)</name>
        <dbReference type="ChEBI" id="CHEBI:29105"/>
        <note>catalytic</note>
    </ligand>
</feature>
<keyword evidence="5 13" id="KW-0479">Metal-binding</keyword>
<feature type="domain" description="Peptidase M12A" evidence="16">
    <location>
        <begin position="132"/>
        <end position="327"/>
    </location>
</feature>
<keyword evidence="8 13" id="KW-0862">Zinc</keyword>
<dbReference type="GO" id="GO:0008270">
    <property type="term" value="F:zinc ion binding"/>
    <property type="evidence" value="ECO:0007669"/>
    <property type="project" value="UniProtKB-UniRule"/>
</dbReference>
<dbReference type="PRINTS" id="PR00480">
    <property type="entry name" value="ASTACIN"/>
</dbReference>
<sequence>MYFIKEFFLILLVAFSIEGRRRFEIRDETRKSLTDKAQRNFDNTVNGLKRLNKLQRRLMRLKNRTETDADDDNTDVLLETPMGNPNLYQGDIILTENQIESIVSDIVKEAEDEKIDVSDLEDKAQILKRKKRAVSANMYYKWTFPIPYYVDSGVNASLITTALNGIASETCIRFSKSATPISGKSGLRYYLGSGCWSYIGRIYSNAPQDISIGNGCAWNGIIQHETAHALGVHHQQARTDRDSFVNIQTANIIPGLESNFVKRTVGSVNEYGVAYDYGSGMHYGRYDFTNNGNPTIASKNTLYDKTMGQYIKLSFNDLKLLNFQYCNSTCATKLSCQNGAYTNPNNCAVCKCPLGFSGTLCQNFATSTSTACGAQQLTATTTTQTLKITGSLDCYYYISTTSNYKIKVNVVSTRLPNYDPCYSGKSLEIKYTKDKTATGINFCGSNTNKAVTSESNSVLIRYVGSSSTDTFTLTYVRA</sequence>
<dbReference type="SMART" id="SM00235">
    <property type="entry name" value="ZnMc"/>
    <property type="match status" value="1"/>
</dbReference>
<feature type="active site" evidence="13">
    <location>
        <position position="225"/>
    </location>
</feature>
<keyword evidence="7 13" id="KW-0378">Hydrolase</keyword>
<dbReference type="InterPro" id="IPR001506">
    <property type="entry name" value="Peptidase_M12A"/>
</dbReference>
<evidence type="ECO:0000256" key="8">
    <source>
        <dbReference type="ARBA" id="ARBA00022833"/>
    </source>
</evidence>
<comment type="cofactor">
    <cofactor evidence="13 14">
        <name>Zn(2+)</name>
        <dbReference type="ChEBI" id="CHEBI:29105"/>
    </cofactor>
    <text evidence="13 14">Binds 1 zinc ion per subunit.</text>
</comment>
<organism evidence="17 18">
    <name type="scientific">Strongyloides papillosus</name>
    <name type="common">Intestinal threadworm</name>
    <dbReference type="NCBI Taxonomy" id="174720"/>
    <lineage>
        <taxon>Eukaryota</taxon>
        <taxon>Metazoa</taxon>
        <taxon>Ecdysozoa</taxon>
        <taxon>Nematoda</taxon>
        <taxon>Chromadorea</taxon>
        <taxon>Rhabditida</taxon>
        <taxon>Tylenchina</taxon>
        <taxon>Panagrolaimomorpha</taxon>
        <taxon>Strongyloidoidea</taxon>
        <taxon>Strongyloididae</taxon>
        <taxon>Strongyloides</taxon>
    </lineage>
</organism>
<dbReference type="Pfam" id="PF00431">
    <property type="entry name" value="CUB"/>
    <property type="match status" value="1"/>
</dbReference>
<dbReference type="PROSITE" id="PS00022">
    <property type="entry name" value="EGF_1"/>
    <property type="match status" value="1"/>
</dbReference>
<dbReference type="PANTHER" id="PTHR10127:SF780">
    <property type="entry name" value="METALLOENDOPEPTIDASE"/>
    <property type="match status" value="1"/>
</dbReference>
<comment type="caution">
    <text evidence="13">Lacks conserved residue(s) required for the propagation of feature annotation.</text>
</comment>
<feature type="coiled-coil region" evidence="15">
    <location>
        <begin position="110"/>
        <end position="137"/>
    </location>
</feature>
<dbReference type="InterPro" id="IPR000859">
    <property type="entry name" value="CUB_dom"/>
</dbReference>
<dbReference type="Proteomes" id="UP000046392">
    <property type="component" value="Unplaced"/>
</dbReference>
<keyword evidence="15" id="KW-0175">Coiled coil</keyword>
<dbReference type="InterPro" id="IPR017050">
    <property type="entry name" value="Metallopeptidase_nem"/>
</dbReference>
<evidence type="ECO:0000256" key="3">
    <source>
        <dbReference type="ARBA" id="ARBA00022536"/>
    </source>
</evidence>
<keyword evidence="17" id="KW-1185">Reference proteome</keyword>
<proteinExistence type="predicted"/>
<dbReference type="GO" id="GO:0018996">
    <property type="term" value="P:molting cycle, collagen and cuticulin-based cuticle"/>
    <property type="evidence" value="ECO:0007669"/>
    <property type="project" value="InterPro"/>
</dbReference>
<dbReference type="InterPro" id="IPR034035">
    <property type="entry name" value="Astacin-like_dom"/>
</dbReference>
<reference evidence="18" key="1">
    <citation type="submission" date="2017-02" db="UniProtKB">
        <authorList>
            <consortium name="WormBaseParasite"/>
        </authorList>
    </citation>
    <scope>IDENTIFICATION</scope>
</reference>
<dbReference type="CDD" id="cd04280">
    <property type="entry name" value="ZnMc_astacin_like"/>
    <property type="match status" value="1"/>
</dbReference>
<evidence type="ECO:0000313" key="17">
    <source>
        <dbReference type="Proteomes" id="UP000046392"/>
    </source>
</evidence>
<evidence type="ECO:0000313" key="18">
    <source>
        <dbReference type="WBParaSite" id="SPAL_0001370500.1"/>
    </source>
</evidence>
<evidence type="ECO:0000256" key="5">
    <source>
        <dbReference type="ARBA" id="ARBA00022723"/>
    </source>
</evidence>
<feature type="binding site" evidence="13">
    <location>
        <position position="228"/>
    </location>
    <ligand>
        <name>Zn(2+)</name>
        <dbReference type="ChEBI" id="CHEBI:29105"/>
        <note>catalytic</note>
    </ligand>
</feature>
<dbReference type="SUPFAM" id="SSF55486">
    <property type="entry name" value="Metalloproteases ('zincins'), catalytic domain"/>
    <property type="match status" value="1"/>
</dbReference>
<comment type="subcellular location">
    <subcellularLocation>
        <location evidence="1 12">Secreted</location>
    </subcellularLocation>
</comment>
<dbReference type="GO" id="GO:0004222">
    <property type="term" value="F:metalloendopeptidase activity"/>
    <property type="evidence" value="ECO:0007669"/>
    <property type="project" value="UniProtKB-UniRule"/>
</dbReference>
<dbReference type="InterPro" id="IPR000742">
    <property type="entry name" value="EGF"/>
</dbReference>
<dbReference type="GO" id="GO:0006508">
    <property type="term" value="P:proteolysis"/>
    <property type="evidence" value="ECO:0007669"/>
    <property type="project" value="UniProtKB-KW"/>
</dbReference>
<evidence type="ECO:0000256" key="1">
    <source>
        <dbReference type="ARBA" id="ARBA00004613"/>
    </source>
</evidence>
<dbReference type="InterPro" id="IPR035914">
    <property type="entry name" value="Sperma_CUB_dom_sf"/>
</dbReference>
<feature type="disulfide bond" evidence="13">
    <location>
        <begin position="171"/>
        <end position="326"/>
    </location>
</feature>
<dbReference type="PROSITE" id="PS51864">
    <property type="entry name" value="ASTACIN"/>
    <property type="match status" value="1"/>
</dbReference>
<evidence type="ECO:0000256" key="13">
    <source>
        <dbReference type="PROSITE-ProRule" id="PRU01211"/>
    </source>
</evidence>
<protein>
    <recommendedName>
        <fullName evidence="12">Zinc metalloproteinase</fullName>
    </recommendedName>
</protein>
<accession>A0A0N5C6Z0</accession>
<evidence type="ECO:0000256" key="2">
    <source>
        <dbReference type="ARBA" id="ARBA00022525"/>
    </source>
</evidence>
<dbReference type="WBParaSite" id="SPAL_0001370500.1">
    <property type="protein sequence ID" value="SPAL_0001370500.1"/>
    <property type="gene ID" value="SPAL_0001370500"/>
</dbReference>
<evidence type="ECO:0000256" key="12">
    <source>
        <dbReference type="PIRNR" id="PIRNR036365"/>
    </source>
</evidence>
<evidence type="ECO:0000256" key="10">
    <source>
        <dbReference type="ARBA" id="ARBA00023157"/>
    </source>
</evidence>
<dbReference type="AlphaFoldDB" id="A0A0N5C6Z0"/>
<feature type="chain" id="PRO_5013736357" description="Zinc metalloproteinase" evidence="12 14">
    <location>
        <begin position="20"/>
        <end position="478"/>
    </location>
</feature>
<feature type="binding site" evidence="13">
    <location>
        <position position="234"/>
    </location>
    <ligand>
        <name>Zn(2+)</name>
        <dbReference type="ChEBI" id="CHEBI:29105"/>
        <note>catalytic</note>
    </ligand>
</feature>
<dbReference type="Pfam" id="PF01400">
    <property type="entry name" value="Astacin"/>
    <property type="match status" value="1"/>
</dbReference>
<keyword evidence="6 12" id="KW-0732">Signal</keyword>
<dbReference type="InterPro" id="IPR006026">
    <property type="entry name" value="Peptidase_Metallo"/>
</dbReference>
<dbReference type="SMART" id="SM00042">
    <property type="entry name" value="CUB"/>
    <property type="match status" value="1"/>
</dbReference>
<evidence type="ECO:0000256" key="7">
    <source>
        <dbReference type="ARBA" id="ARBA00022801"/>
    </source>
</evidence>
<dbReference type="PANTHER" id="PTHR10127">
    <property type="entry name" value="DISCOIDIN, CUB, EGF, LAMININ , AND ZINC METALLOPROTEASE DOMAIN CONTAINING"/>
    <property type="match status" value="1"/>
</dbReference>
<keyword evidence="9 13" id="KW-0482">Metalloprotease</keyword>
<evidence type="ECO:0000256" key="15">
    <source>
        <dbReference type="SAM" id="Coils"/>
    </source>
</evidence>
<keyword evidence="4 13" id="KW-0645">Protease</keyword>
<keyword evidence="2 12" id="KW-0964">Secreted</keyword>
<dbReference type="Gene3D" id="3.40.390.10">
    <property type="entry name" value="Collagenase (Catalytic Domain)"/>
    <property type="match status" value="1"/>
</dbReference>
<evidence type="ECO:0000256" key="11">
    <source>
        <dbReference type="ARBA" id="ARBA00023180"/>
    </source>
</evidence>
<name>A0A0N5C6Z0_STREA</name>
<dbReference type="PIRSF" id="PIRSF036365">
    <property type="entry name" value="Astacin_nematoda"/>
    <property type="match status" value="1"/>
</dbReference>
<feature type="signal peptide" evidence="12 14">
    <location>
        <begin position="1"/>
        <end position="19"/>
    </location>
</feature>
<dbReference type="PROSITE" id="PS01186">
    <property type="entry name" value="EGF_2"/>
    <property type="match status" value="1"/>
</dbReference>
<dbReference type="InterPro" id="IPR024079">
    <property type="entry name" value="MetalloPept_cat_dom_sf"/>
</dbReference>
<keyword evidence="3" id="KW-0245">EGF-like domain</keyword>
<evidence type="ECO:0000259" key="16">
    <source>
        <dbReference type="PROSITE" id="PS51864"/>
    </source>
</evidence>
<evidence type="ECO:0000256" key="14">
    <source>
        <dbReference type="RuleBase" id="RU361183"/>
    </source>
</evidence>
<evidence type="ECO:0000256" key="9">
    <source>
        <dbReference type="ARBA" id="ARBA00023049"/>
    </source>
</evidence>
<keyword evidence="11" id="KW-0325">Glycoprotein</keyword>
<evidence type="ECO:0000256" key="4">
    <source>
        <dbReference type="ARBA" id="ARBA00022670"/>
    </source>
</evidence>
<dbReference type="SUPFAM" id="SSF49854">
    <property type="entry name" value="Spermadhesin, CUB domain"/>
    <property type="match status" value="1"/>
</dbReference>